<protein>
    <submittedName>
        <fullName evidence="2">Uncharacterized protein</fullName>
    </submittedName>
</protein>
<feature type="region of interest" description="Disordered" evidence="1">
    <location>
        <begin position="112"/>
        <end position="133"/>
    </location>
</feature>
<dbReference type="HOGENOM" id="CLU_748818_0_0_1"/>
<feature type="region of interest" description="Disordered" evidence="1">
    <location>
        <begin position="25"/>
        <end position="67"/>
    </location>
</feature>
<reference evidence="2" key="1">
    <citation type="submission" date="2015-04" db="UniProtKB">
        <authorList>
            <consortium name="EnsemblPlants"/>
        </authorList>
    </citation>
    <scope>IDENTIFICATION</scope>
</reference>
<dbReference type="AlphaFoldDB" id="A0A0E0JJI7"/>
<dbReference type="EnsemblPlants" id="OPUNC01G18240.1">
    <property type="protein sequence ID" value="OPUNC01G18240.1"/>
    <property type="gene ID" value="OPUNC01G18240"/>
</dbReference>
<feature type="compositionally biased region" description="Low complexity" evidence="1">
    <location>
        <begin position="26"/>
        <end position="42"/>
    </location>
</feature>
<sequence>MPTTDERMLDQWLRALLVFPLKEKSSTTLRTSTSKRSPTSTRAEIQAETPRTLHREDPIGKPHRPGMIVPKLRRYRPNKKIEAQIYKRDVMKLPKLPWDVTGQLIARERKIKPEAQGVQPSHKIGTREGDPRDDICRGSSMSLAPQVMPVQLHGWISYLHVPSWCSEKPFKVDFQWRRAATSARSDSAAGLAPWASVRAKRSSRSISFRCFNTPSRGRKAVPTPVHGGGGGACAWKKEAVVTRLRLLRSGPPGVSCGGADAGVREWQRKRMEGGSGDRRAEGKGGSADARREEEAPPVHRTRREVATARLWPLRSGPLGASGGGGDGGEEAASQVRIGVVASTHFQPLDTKSINVAQPVCNTLYCTKVTR</sequence>
<proteinExistence type="predicted"/>
<reference evidence="2" key="2">
    <citation type="submission" date="2018-05" db="EMBL/GenBank/DDBJ databases">
        <title>OpunRS2 (Oryza punctata Reference Sequence Version 2).</title>
        <authorList>
            <person name="Zhang J."/>
            <person name="Kudrna D."/>
            <person name="Lee S."/>
            <person name="Talag J."/>
            <person name="Welchert J."/>
            <person name="Wing R.A."/>
        </authorList>
    </citation>
    <scope>NUCLEOTIDE SEQUENCE [LARGE SCALE GENOMIC DNA]</scope>
</reference>
<organism evidence="2">
    <name type="scientific">Oryza punctata</name>
    <name type="common">Red rice</name>
    <dbReference type="NCBI Taxonomy" id="4537"/>
    <lineage>
        <taxon>Eukaryota</taxon>
        <taxon>Viridiplantae</taxon>
        <taxon>Streptophyta</taxon>
        <taxon>Embryophyta</taxon>
        <taxon>Tracheophyta</taxon>
        <taxon>Spermatophyta</taxon>
        <taxon>Magnoliopsida</taxon>
        <taxon>Liliopsida</taxon>
        <taxon>Poales</taxon>
        <taxon>Poaceae</taxon>
        <taxon>BOP clade</taxon>
        <taxon>Oryzoideae</taxon>
        <taxon>Oryzeae</taxon>
        <taxon>Oryzinae</taxon>
        <taxon>Oryza</taxon>
    </lineage>
</organism>
<dbReference type="Proteomes" id="UP000026962">
    <property type="component" value="Chromosome 1"/>
</dbReference>
<accession>A0A0E0JJI7</accession>
<name>A0A0E0JJI7_ORYPU</name>
<keyword evidence="3" id="KW-1185">Reference proteome</keyword>
<evidence type="ECO:0000256" key="1">
    <source>
        <dbReference type="SAM" id="MobiDB-lite"/>
    </source>
</evidence>
<evidence type="ECO:0000313" key="2">
    <source>
        <dbReference type="EnsemblPlants" id="OPUNC01G18240.1"/>
    </source>
</evidence>
<feature type="compositionally biased region" description="Basic and acidic residues" evidence="1">
    <location>
        <begin position="51"/>
        <end position="60"/>
    </location>
</feature>
<evidence type="ECO:0000313" key="3">
    <source>
        <dbReference type="Proteomes" id="UP000026962"/>
    </source>
</evidence>
<feature type="compositionally biased region" description="Basic and acidic residues" evidence="1">
    <location>
        <begin position="269"/>
        <end position="297"/>
    </location>
</feature>
<feature type="region of interest" description="Disordered" evidence="1">
    <location>
        <begin position="269"/>
        <end position="301"/>
    </location>
</feature>
<dbReference type="Gramene" id="OPUNC01G18240.1">
    <property type="protein sequence ID" value="OPUNC01G18240.1"/>
    <property type="gene ID" value="OPUNC01G18240"/>
</dbReference>